<dbReference type="SUPFAM" id="SSF50952">
    <property type="entry name" value="Soluble quinoprotein glucose dehydrogenase"/>
    <property type="match status" value="1"/>
</dbReference>
<organism evidence="3 4">
    <name type="scientific">Hephaestia caeni</name>
    <dbReference type="NCBI Taxonomy" id="645617"/>
    <lineage>
        <taxon>Bacteria</taxon>
        <taxon>Pseudomonadati</taxon>
        <taxon>Pseudomonadota</taxon>
        <taxon>Alphaproteobacteria</taxon>
        <taxon>Sphingomonadales</taxon>
        <taxon>Sphingomonadaceae</taxon>
        <taxon>Hephaestia</taxon>
    </lineage>
</organism>
<name>A0A397NI33_9SPHN</name>
<dbReference type="InterPro" id="IPR011041">
    <property type="entry name" value="Quinoprot_gluc/sorb_DH_b-prop"/>
</dbReference>
<dbReference type="AlphaFoldDB" id="A0A397NI33"/>
<keyword evidence="1" id="KW-1133">Transmembrane helix</keyword>
<feature type="transmembrane region" description="Helical" evidence="1">
    <location>
        <begin position="5"/>
        <end position="23"/>
    </location>
</feature>
<sequence>MRRHILIVLALIVIVAAGFWFWISRPDTARVPVAAVMGARPDIGAPRDQWVPTVKVADAVGWKDGQTPAAAPGLAVNAFATGLDHPRWLYRLPNGDVLVAETNSPPRTGGGIAAVVMRRLMDKAGAGVPSANRITLLRDADHDGVAEARSVFLAGLNSPFGMTLVGDSLYVADTDALLRFPYKSGQAVITAKPEKIIDLPGGGNHWARNVVAAPDGTRLYVTVGSSSNIAENGLDAEQNRANILEVDPEAKTYRIYAAGMRNPNGVDFDPATGQMWAVVNERDMMGSDLPPDYLTTVALGDFFGWPWFYWGGYPDTRVEPQNPAMQEYSKRPDYALGPHTASLGLAFARSPLLGDRFARGAFVSQHGSWNRKPKSGYKLIYIPFDDRGFPVKGAKPIDVLTGFLSKDEDEAYGRPVGVIEGDNGLLVADDVGNTIWRVSKAG</sequence>
<feature type="domain" description="Pyrroloquinoline quinone-dependent pyranose dehydrogenase beta-propeller" evidence="2">
    <location>
        <begin position="327"/>
        <end position="439"/>
    </location>
</feature>
<keyword evidence="1" id="KW-0812">Transmembrane</keyword>
<dbReference type="Proteomes" id="UP000266568">
    <property type="component" value="Unassembled WGS sequence"/>
</dbReference>
<evidence type="ECO:0000313" key="3">
    <source>
        <dbReference type="EMBL" id="RIA37202.1"/>
    </source>
</evidence>
<dbReference type="PANTHER" id="PTHR33546:SF1">
    <property type="entry name" value="LARGE, MULTIFUNCTIONAL SECRETED PROTEIN"/>
    <property type="match status" value="1"/>
</dbReference>
<evidence type="ECO:0000259" key="2">
    <source>
        <dbReference type="Pfam" id="PF22807"/>
    </source>
</evidence>
<dbReference type="InterPro" id="IPR054539">
    <property type="entry name" value="Beta-prop_PDH"/>
</dbReference>
<accession>A0A397NI33</accession>
<keyword evidence="4" id="KW-1185">Reference proteome</keyword>
<dbReference type="Pfam" id="PF22807">
    <property type="entry name" value="TrAA12"/>
    <property type="match status" value="2"/>
</dbReference>
<feature type="domain" description="Pyrroloquinoline quinone-dependent pyranose dehydrogenase beta-propeller" evidence="2">
    <location>
        <begin position="69"/>
        <end position="285"/>
    </location>
</feature>
<evidence type="ECO:0000313" key="4">
    <source>
        <dbReference type="Proteomes" id="UP000266568"/>
    </source>
</evidence>
<dbReference type="InterPro" id="IPR011042">
    <property type="entry name" value="6-blade_b-propeller_TolB-like"/>
</dbReference>
<comment type="caution">
    <text evidence="3">The sequence shown here is derived from an EMBL/GenBank/DDBJ whole genome shotgun (WGS) entry which is preliminary data.</text>
</comment>
<dbReference type="PANTHER" id="PTHR33546">
    <property type="entry name" value="LARGE, MULTIFUNCTIONAL SECRETED PROTEIN-RELATED"/>
    <property type="match status" value="1"/>
</dbReference>
<protein>
    <submittedName>
        <fullName evidence="3">Glucose/arabinose dehydrogenase</fullName>
    </submittedName>
</protein>
<dbReference type="RefSeq" id="WP_119036567.1">
    <property type="nucleotide sequence ID" value="NZ_QXDC01000004.1"/>
</dbReference>
<evidence type="ECO:0000256" key="1">
    <source>
        <dbReference type="SAM" id="Phobius"/>
    </source>
</evidence>
<dbReference type="EMBL" id="QXDC01000004">
    <property type="protein sequence ID" value="RIA37202.1"/>
    <property type="molecule type" value="Genomic_DNA"/>
</dbReference>
<keyword evidence="1" id="KW-0472">Membrane</keyword>
<proteinExistence type="predicted"/>
<gene>
    <name evidence="3" type="ORF">DFR49_3079</name>
</gene>
<reference evidence="3 4" key="1">
    <citation type="submission" date="2018-08" db="EMBL/GenBank/DDBJ databases">
        <title>Genomic Encyclopedia of Type Strains, Phase IV (KMG-IV): sequencing the most valuable type-strain genomes for metagenomic binning, comparative biology and taxonomic classification.</title>
        <authorList>
            <person name="Goeker M."/>
        </authorList>
    </citation>
    <scope>NUCLEOTIDE SEQUENCE [LARGE SCALE GENOMIC DNA]</scope>
    <source>
        <strain evidence="3 4">DSM 25527</strain>
    </source>
</reference>
<dbReference type="Gene3D" id="2.120.10.30">
    <property type="entry name" value="TolB, C-terminal domain"/>
    <property type="match status" value="1"/>
</dbReference>
<dbReference type="OrthoDB" id="9770043at2"/>